<dbReference type="InterPro" id="IPR001753">
    <property type="entry name" value="Enoyl-CoA_hydra/iso"/>
</dbReference>
<name>A0A840J8B2_9PSEU</name>
<keyword evidence="3" id="KW-1185">Reference proteome</keyword>
<evidence type="ECO:0000313" key="2">
    <source>
        <dbReference type="EMBL" id="MBB4689662.1"/>
    </source>
</evidence>
<dbReference type="PANTHER" id="PTHR43684">
    <property type="match status" value="1"/>
</dbReference>
<dbReference type="AlphaFoldDB" id="A0A840J8B2"/>
<dbReference type="Gene3D" id="3.90.226.10">
    <property type="entry name" value="2-enoyl-CoA Hydratase, Chain A, domain 1"/>
    <property type="match status" value="1"/>
</dbReference>
<reference evidence="2 3" key="1">
    <citation type="submission" date="2020-08" db="EMBL/GenBank/DDBJ databases">
        <title>Sequencing the genomes of 1000 actinobacteria strains.</title>
        <authorList>
            <person name="Klenk H.-P."/>
        </authorList>
    </citation>
    <scope>NUCLEOTIDE SEQUENCE [LARGE SCALE GENOMIC DNA]</scope>
    <source>
        <strain evidence="2 3">DSM 45859</strain>
    </source>
</reference>
<organism evidence="2 3">
    <name type="scientific">Amycolatopsis jiangsuensis</name>
    <dbReference type="NCBI Taxonomy" id="1181879"/>
    <lineage>
        <taxon>Bacteria</taxon>
        <taxon>Bacillati</taxon>
        <taxon>Actinomycetota</taxon>
        <taxon>Actinomycetes</taxon>
        <taxon>Pseudonocardiales</taxon>
        <taxon>Pseudonocardiaceae</taxon>
        <taxon>Amycolatopsis</taxon>
    </lineage>
</organism>
<gene>
    <name evidence="2" type="ORF">BJY18_007147</name>
</gene>
<dbReference type="Proteomes" id="UP000581769">
    <property type="component" value="Unassembled WGS sequence"/>
</dbReference>
<dbReference type="Pfam" id="PF00378">
    <property type="entry name" value="ECH_1"/>
    <property type="match status" value="1"/>
</dbReference>
<dbReference type="EMBL" id="JACHMG010000001">
    <property type="protein sequence ID" value="MBB4689662.1"/>
    <property type="molecule type" value="Genomic_DNA"/>
</dbReference>
<dbReference type="GO" id="GO:0003824">
    <property type="term" value="F:catalytic activity"/>
    <property type="evidence" value="ECO:0007669"/>
    <property type="project" value="UniProtKB-ARBA"/>
</dbReference>
<dbReference type="InterPro" id="IPR051053">
    <property type="entry name" value="ECH/Chromodomain_protein"/>
</dbReference>
<comment type="caution">
    <text evidence="2">The sequence shown here is derived from an EMBL/GenBank/DDBJ whole genome shotgun (WGS) entry which is preliminary data.</text>
</comment>
<proteinExistence type="inferred from homology"/>
<evidence type="ECO:0000256" key="1">
    <source>
        <dbReference type="ARBA" id="ARBA00005254"/>
    </source>
</evidence>
<dbReference type="PANTHER" id="PTHR43684:SF4">
    <property type="entry name" value="ENOYL-COA HYDRATASE_ISOMERASE FAMILY PROTEIN (AFU_ORTHOLOGUE AFUA_1G01890)"/>
    <property type="match status" value="1"/>
</dbReference>
<comment type="similarity">
    <text evidence="1">Belongs to the enoyl-CoA hydratase/isomerase family.</text>
</comment>
<sequence>MAELRSRFDEPKTVAGVRDTGYGWRSPIFACTKPVIAAINGAAIGTGATMTLQMDVRLASSVARIGFVFGRSGIVPEAASTWFPP</sequence>
<dbReference type="SUPFAM" id="SSF52096">
    <property type="entry name" value="ClpP/crotonase"/>
    <property type="match status" value="1"/>
</dbReference>
<dbReference type="InterPro" id="IPR029045">
    <property type="entry name" value="ClpP/crotonase-like_dom_sf"/>
</dbReference>
<protein>
    <submittedName>
        <fullName evidence="2">Enoyl-CoA hydratase/carnithine racemase</fullName>
    </submittedName>
</protein>
<evidence type="ECO:0000313" key="3">
    <source>
        <dbReference type="Proteomes" id="UP000581769"/>
    </source>
</evidence>
<accession>A0A840J8B2</accession>